<feature type="region of interest" description="Disordered" evidence="2">
    <location>
        <begin position="61"/>
        <end position="80"/>
    </location>
</feature>
<dbReference type="EMBL" id="BRZM01000065">
    <property type="protein sequence ID" value="GLD63962.1"/>
    <property type="molecule type" value="Genomic_DNA"/>
</dbReference>
<feature type="compositionally biased region" description="Basic and acidic residues" evidence="2">
    <location>
        <begin position="88"/>
        <end position="99"/>
    </location>
</feature>
<reference evidence="3" key="1">
    <citation type="submission" date="2022-08" db="EMBL/GenBank/DDBJ databases">
        <title>Genome sequencing of akame (Lates japonicus).</title>
        <authorList>
            <person name="Hashiguchi Y."/>
            <person name="Takahashi H."/>
        </authorList>
    </citation>
    <scope>NUCLEOTIDE SEQUENCE</scope>
    <source>
        <strain evidence="3">Kochi</strain>
    </source>
</reference>
<feature type="compositionally biased region" description="Basic and acidic residues" evidence="2">
    <location>
        <begin position="68"/>
        <end position="80"/>
    </location>
</feature>
<comment type="caution">
    <text evidence="3">The sequence shown here is derived from an EMBL/GenBank/DDBJ whole genome shotgun (WGS) entry which is preliminary data.</text>
</comment>
<name>A0AAD3RCT8_LATJO</name>
<feature type="coiled-coil region" evidence="1">
    <location>
        <begin position="16"/>
        <end position="50"/>
    </location>
</feature>
<feature type="region of interest" description="Disordered" evidence="2">
    <location>
        <begin position="85"/>
        <end position="176"/>
    </location>
</feature>
<organism evidence="3 4">
    <name type="scientific">Lates japonicus</name>
    <name type="common">Japanese lates</name>
    <dbReference type="NCBI Taxonomy" id="270547"/>
    <lineage>
        <taxon>Eukaryota</taxon>
        <taxon>Metazoa</taxon>
        <taxon>Chordata</taxon>
        <taxon>Craniata</taxon>
        <taxon>Vertebrata</taxon>
        <taxon>Euteleostomi</taxon>
        <taxon>Actinopterygii</taxon>
        <taxon>Neopterygii</taxon>
        <taxon>Teleostei</taxon>
        <taxon>Neoteleostei</taxon>
        <taxon>Acanthomorphata</taxon>
        <taxon>Carangaria</taxon>
        <taxon>Carangaria incertae sedis</taxon>
        <taxon>Centropomidae</taxon>
        <taxon>Lates</taxon>
    </lineage>
</organism>
<feature type="compositionally biased region" description="Basic and acidic residues" evidence="2">
    <location>
        <begin position="161"/>
        <end position="176"/>
    </location>
</feature>
<sequence>MSTPLLLRAFVKERLTAAAEEIFQVFERTIEKYEEEASSSKQEIERLRGLLQEFVSNHKKDHFQSSVCKEETPPEQHHFEQELNLSIDQRDPEPRHIKEEDQELWSSQQREEEQVPEFKEANVLDLPHSSIWENHEQEDTKPSLQLQTQNSDSEEQFQELQETKIVHSDFTKNKLD</sequence>
<evidence type="ECO:0000256" key="2">
    <source>
        <dbReference type="SAM" id="MobiDB-lite"/>
    </source>
</evidence>
<evidence type="ECO:0000313" key="4">
    <source>
        <dbReference type="Proteomes" id="UP001279410"/>
    </source>
</evidence>
<proteinExistence type="predicted"/>
<evidence type="ECO:0000256" key="1">
    <source>
        <dbReference type="SAM" id="Coils"/>
    </source>
</evidence>
<dbReference type="Proteomes" id="UP001279410">
    <property type="component" value="Unassembled WGS sequence"/>
</dbReference>
<accession>A0AAD3RCT8</accession>
<evidence type="ECO:0000313" key="3">
    <source>
        <dbReference type="EMBL" id="GLD63962.1"/>
    </source>
</evidence>
<feature type="compositionally biased region" description="Polar residues" evidence="2">
    <location>
        <begin position="142"/>
        <end position="151"/>
    </location>
</feature>
<keyword evidence="4" id="KW-1185">Reference proteome</keyword>
<protein>
    <submittedName>
        <fullName evidence="3">Uncharacterized protein</fullName>
    </submittedName>
</protein>
<gene>
    <name evidence="3" type="ORF">AKAME5_001553100</name>
</gene>
<dbReference type="AlphaFoldDB" id="A0AAD3RCT8"/>
<keyword evidence="1" id="KW-0175">Coiled coil</keyword>
<feature type="compositionally biased region" description="Basic and acidic residues" evidence="2">
    <location>
        <begin position="109"/>
        <end position="122"/>
    </location>
</feature>